<comment type="caution">
    <text evidence="1">The sequence shown here is derived from an EMBL/GenBank/DDBJ whole genome shotgun (WGS) entry which is preliminary data.</text>
</comment>
<dbReference type="AlphaFoldDB" id="A0A0F8YZI9"/>
<dbReference type="EMBL" id="LAZR01063446">
    <property type="protein sequence ID" value="KKK59504.1"/>
    <property type="molecule type" value="Genomic_DNA"/>
</dbReference>
<reference evidence="1" key="1">
    <citation type="journal article" date="2015" name="Nature">
        <title>Complex archaea that bridge the gap between prokaryotes and eukaryotes.</title>
        <authorList>
            <person name="Spang A."/>
            <person name="Saw J.H."/>
            <person name="Jorgensen S.L."/>
            <person name="Zaremba-Niedzwiedzka K."/>
            <person name="Martijn J."/>
            <person name="Lind A.E."/>
            <person name="van Eijk R."/>
            <person name="Schleper C."/>
            <person name="Guy L."/>
            <person name="Ettema T.J."/>
        </authorList>
    </citation>
    <scope>NUCLEOTIDE SEQUENCE</scope>
</reference>
<name>A0A0F8YZI9_9ZZZZ</name>
<accession>A0A0F8YZI9</accession>
<sequence length="139" mass="16075">MQAVENNDLSWIEKYVHIFGRRWNAYLDNDEEMRAEVHLGAHNNMVAIEFYPADKGDSWNLKSKNDSWGYILEQLGNTLPQPMGTSQIVLDGLVHVVSDSGIIIIKRNEKRFWTRSLAREDADATICKAMQMHLNRKKD</sequence>
<protein>
    <submittedName>
        <fullName evidence="1">Uncharacterized protein</fullName>
    </submittedName>
</protein>
<proteinExistence type="predicted"/>
<feature type="non-terminal residue" evidence="1">
    <location>
        <position position="1"/>
    </location>
</feature>
<gene>
    <name evidence="1" type="ORF">LCGC14_3033720</name>
</gene>
<evidence type="ECO:0000313" key="1">
    <source>
        <dbReference type="EMBL" id="KKK59504.1"/>
    </source>
</evidence>
<organism evidence="1">
    <name type="scientific">marine sediment metagenome</name>
    <dbReference type="NCBI Taxonomy" id="412755"/>
    <lineage>
        <taxon>unclassified sequences</taxon>
        <taxon>metagenomes</taxon>
        <taxon>ecological metagenomes</taxon>
    </lineage>
</organism>